<gene>
    <name evidence="3" type="ORF">B0T25DRAFT_308092</name>
</gene>
<feature type="domain" description="Glutamyl-tRNA amidotransferase complex subunit Gta3" evidence="2">
    <location>
        <begin position="62"/>
        <end position="116"/>
    </location>
</feature>
<proteinExistence type="predicted"/>
<dbReference type="PANTHER" id="PTHR15004">
    <property type="entry name" value="GLUTAMYL-TRNA(GLN) AMIDOTRANSFERASE SUBUNIT C, MITOCHONDRIAL"/>
    <property type="match status" value="1"/>
</dbReference>
<protein>
    <submittedName>
        <fullName evidence="3">DUF726 domain protein</fullName>
    </submittedName>
</protein>
<dbReference type="InterPro" id="IPR003837">
    <property type="entry name" value="GatC"/>
</dbReference>
<dbReference type="EMBL" id="JAUIQD010000007">
    <property type="protein sequence ID" value="KAK3343805.1"/>
    <property type="molecule type" value="Genomic_DNA"/>
</dbReference>
<evidence type="ECO:0000259" key="2">
    <source>
        <dbReference type="Pfam" id="PF20978"/>
    </source>
</evidence>
<evidence type="ECO:0000313" key="3">
    <source>
        <dbReference type="EMBL" id="KAK3343805.1"/>
    </source>
</evidence>
<feature type="compositionally biased region" description="Polar residues" evidence="1">
    <location>
        <begin position="29"/>
        <end position="43"/>
    </location>
</feature>
<feature type="region of interest" description="Disordered" evidence="1">
    <location>
        <begin position="24"/>
        <end position="43"/>
    </location>
</feature>
<reference evidence="3" key="1">
    <citation type="journal article" date="2023" name="Mol. Phylogenet. Evol.">
        <title>Genome-scale phylogeny and comparative genomics of the fungal order Sordariales.</title>
        <authorList>
            <person name="Hensen N."/>
            <person name="Bonometti L."/>
            <person name="Westerberg I."/>
            <person name="Brannstrom I.O."/>
            <person name="Guillou S."/>
            <person name="Cros-Aarteil S."/>
            <person name="Calhoun S."/>
            <person name="Haridas S."/>
            <person name="Kuo A."/>
            <person name="Mondo S."/>
            <person name="Pangilinan J."/>
            <person name="Riley R."/>
            <person name="LaButti K."/>
            <person name="Andreopoulos B."/>
            <person name="Lipzen A."/>
            <person name="Chen C."/>
            <person name="Yan M."/>
            <person name="Daum C."/>
            <person name="Ng V."/>
            <person name="Clum A."/>
            <person name="Steindorff A."/>
            <person name="Ohm R.A."/>
            <person name="Martin F."/>
            <person name="Silar P."/>
            <person name="Natvig D.O."/>
            <person name="Lalanne C."/>
            <person name="Gautier V."/>
            <person name="Ament-Velasquez S.L."/>
            <person name="Kruys A."/>
            <person name="Hutchinson M.I."/>
            <person name="Powell A.J."/>
            <person name="Barry K."/>
            <person name="Miller A.N."/>
            <person name="Grigoriev I.V."/>
            <person name="Debuchy R."/>
            <person name="Gladieux P."/>
            <person name="Hiltunen Thoren M."/>
            <person name="Johannesson H."/>
        </authorList>
    </citation>
    <scope>NUCLEOTIDE SEQUENCE</scope>
    <source>
        <strain evidence="3">CBS 955.72</strain>
    </source>
</reference>
<organism evidence="3 4">
    <name type="scientific">Lasiosphaeria hispida</name>
    <dbReference type="NCBI Taxonomy" id="260671"/>
    <lineage>
        <taxon>Eukaryota</taxon>
        <taxon>Fungi</taxon>
        <taxon>Dikarya</taxon>
        <taxon>Ascomycota</taxon>
        <taxon>Pezizomycotina</taxon>
        <taxon>Sordariomycetes</taxon>
        <taxon>Sordariomycetidae</taxon>
        <taxon>Sordariales</taxon>
        <taxon>Lasiosphaeriaceae</taxon>
        <taxon>Lasiosphaeria</taxon>
    </lineage>
</organism>
<dbReference type="GO" id="GO:0070681">
    <property type="term" value="P:glutaminyl-tRNAGln biosynthesis via transamidation"/>
    <property type="evidence" value="ECO:0007669"/>
    <property type="project" value="TreeGrafter"/>
</dbReference>
<dbReference type="Proteomes" id="UP001275084">
    <property type="component" value="Unassembled WGS sequence"/>
</dbReference>
<evidence type="ECO:0000256" key="1">
    <source>
        <dbReference type="SAM" id="MobiDB-lite"/>
    </source>
</evidence>
<keyword evidence="4" id="KW-1185">Reference proteome</keyword>
<dbReference type="GO" id="GO:0032543">
    <property type="term" value="P:mitochondrial translation"/>
    <property type="evidence" value="ECO:0007669"/>
    <property type="project" value="TreeGrafter"/>
</dbReference>
<dbReference type="AlphaFoldDB" id="A0AAJ0H8L4"/>
<comment type="caution">
    <text evidence="3">The sequence shown here is derived from an EMBL/GenBank/DDBJ whole genome shotgun (WGS) entry which is preliminary data.</text>
</comment>
<dbReference type="GO" id="GO:0006450">
    <property type="term" value="P:regulation of translational fidelity"/>
    <property type="evidence" value="ECO:0007669"/>
    <property type="project" value="InterPro"/>
</dbReference>
<dbReference type="GO" id="GO:0005739">
    <property type="term" value="C:mitochondrion"/>
    <property type="evidence" value="ECO:0007669"/>
    <property type="project" value="TreeGrafter"/>
</dbReference>
<name>A0AAJ0H8L4_9PEZI</name>
<dbReference type="Pfam" id="PF20978">
    <property type="entry name" value="Gta3"/>
    <property type="match status" value="1"/>
</dbReference>
<dbReference type="GO" id="GO:0030956">
    <property type="term" value="C:glutamyl-tRNA(Gln) amidotransferase complex"/>
    <property type="evidence" value="ECO:0007669"/>
    <property type="project" value="TreeGrafter"/>
</dbReference>
<sequence length="199" mass="21449">MNPTPILSCTRSLTRRQLLTTTRGLTQQHRNASSSSPTINPQALLSTPTWSLTTLLPPRHNPPSIPPSQLAHLLRLSALPVPSSPSATAAMAATLSSQLHFVNAIQQIDTTGIEPLRAIRDETPEGIAEATLDISTSPQLRAALKSETAWGQFRRPRRAKKVEVAEETRAAENWDVLGNATETVGGYFVVRSGKTEAGS</sequence>
<evidence type="ECO:0000313" key="4">
    <source>
        <dbReference type="Proteomes" id="UP001275084"/>
    </source>
</evidence>
<reference evidence="3" key="2">
    <citation type="submission" date="2023-06" db="EMBL/GenBank/DDBJ databases">
        <authorList>
            <consortium name="Lawrence Berkeley National Laboratory"/>
            <person name="Haridas S."/>
            <person name="Hensen N."/>
            <person name="Bonometti L."/>
            <person name="Westerberg I."/>
            <person name="Brannstrom I.O."/>
            <person name="Guillou S."/>
            <person name="Cros-Aarteil S."/>
            <person name="Calhoun S."/>
            <person name="Kuo A."/>
            <person name="Mondo S."/>
            <person name="Pangilinan J."/>
            <person name="Riley R."/>
            <person name="Labutti K."/>
            <person name="Andreopoulos B."/>
            <person name="Lipzen A."/>
            <person name="Chen C."/>
            <person name="Yanf M."/>
            <person name="Daum C."/>
            <person name="Ng V."/>
            <person name="Clum A."/>
            <person name="Steindorff A."/>
            <person name="Ohm R."/>
            <person name="Martin F."/>
            <person name="Silar P."/>
            <person name="Natvig D."/>
            <person name="Lalanne C."/>
            <person name="Gautier V."/>
            <person name="Ament-Velasquez S.L."/>
            <person name="Kruys A."/>
            <person name="Hutchinson M.I."/>
            <person name="Powell A.J."/>
            <person name="Barry K."/>
            <person name="Miller A.N."/>
            <person name="Grigoriev I.V."/>
            <person name="Debuchy R."/>
            <person name="Gladieux P."/>
            <person name="Thoren M.H."/>
            <person name="Johannesson H."/>
        </authorList>
    </citation>
    <scope>NUCLEOTIDE SEQUENCE</scope>
    <source>
        <strain evidence="3">CBS 955.72</strain>
    </source>
</reference>
<dbReference type="PANTHER" id="PTHR15004:SF0">
    <property type="entry name" value="GLUTAMYL-TRNA(GLN) AMIDOTRANSFERASE SUBUNIT C, MITOCHONDRIAL"/>
    <property type="match status" value="1"/>
</dbReference>
<dbReference type="InterPro" id="IPR049545">
    <property type="entry name" value="Gta3_dom"/>
</dbReference>
<accession>A0AAJ0H8L4</accession>